<comment type="caution">
    <text evidence="3">The sequence shown here is derived from an EMBL/GenBank/DDBJ whole genome shotgun (WGS) entry which is preliminary data.</text>
</comment>
<evidence type="ECO:0000313" key="3">
    <source>
        <dbReference type="EMBL" id="PSK85384.1"/>
    </source>
</evidence>
<sequence>MEKQEVQQDNSAENGKKHFNKDIFLMVAVIAGLIIVLVVIKHLMGLQ</sequence>
<evidence type="ECO:0000256" key="1">
    <source>
        <dbReference type="SAM" id="Phobius"/>
    </source>
</evidence>
<reference evidence="2 5" key="2">
    <citation type="submission" date="2019-10" db="EMBL/GenBank/DDBJ databases">
        <title>Prolixibacter strains distinguished by the presence of nitrate reductase genes were adept at nitrate-dependent anaerobic corrosion of metallic iron and carbon steel.</title>
        <authorList>
            <person name="Iino T."/>
            <person name="Shono N."/>
            <person name="Ito K."/>
            <person name="Nakamura R."/>
            <person name="Sueoka K."/>
            <person name="Harayama S."/>
            <person name="Ohkuma M."/>
        </authorList>
    </citation>
    <scope>NUCLEOTIDE SEQUENCE [LARGE SCALE GENOMIC DNA]</scope>
    <source>
        <strain evidence="2 5">MIC1-1</strain>
    </source>
</reference>
<evidence type="ECO:0000313" key="4">
    <source>
        <dbReference type="Proteomes" id="UP000240621"/>
    </source>
</evidence>
<keyword evidence="1" id="KW-0812">Transmembrane</keyword>
<dbReference type="AlphaFoldDB" id="A0A2P8CK93"/>
<dbReference type="Proteomes" id="UP000240621">
    <property type="component" value="Unassembled WGS sequence"/>
</dbReference>
<protein>
    <submittedName>
        <fullName evidence="3">Uncharacterized protein</fullName>
    </submittedName>
</protein>
<feature type="transmembrane region" description="Helical" evidence="1">
    <location>
        <begin position="23"/>
        <end position="44"/>
    </location>
</feature>
<name>A0A2P8CK93_9BACT</name>
<accession>A0A2P8CK93</accession>
<dbReference type="RefSeq" id="WP_153637022.1">
    <property type="nucleotide sequence ID" value="NZ_BLAU01000001.1"/>
</dbReference>
<organism evidence="3 4">
    <name type="scientific">Prolixibacter denitrificans</name>
    <dbReference type="NCBI Taxonomy" id="1541063"/>
    <lineage>
        <taxon>Bacteria</taxon>
        <taxon>Pseudomonadati</taxon>
        <taxon>Bacteroidota</taxon>
        <taxon>Bacteroidia</taxon>
        <taxon>Marinilabiliales</taxon>
        <taxon>Prolixibacteraceae</taxon>
        <taxon>Prolixibacter</taxon>
    </lineage>
</organism>
<evidence type="ECO:0000313" key="5">
    <source>
        <dbReference type="Proteomes" id="UP000396862"/>
    </source>
</evidence>
<keyword evidence="5" id="KW-1185">Reference proteome</keyword>
<dbReference type="EMBL" id="BLAU01000001">
    <property type="protein sequence ID" value="GET20003.1"/>
    <property type="molecule type" value="Genomic_DNA"/>
</dbReference>
<keyword evidence="1" id="KW-0472">Membrane</keyword>
<dbReference type="Proteomes" id="UP000396862">
    <property type="component" value="Unassembled WGS sequence"/>
</dbReference>
<proteinExistence type="predicted"/>
<evidence type="ECO:0000313" key="2">
    <source>
        <dbReference type="EMBL" id="GET20003.1"/>
    </source>
</evidence>
<dbReference type="EMBL" id="PYGC01000001">
    <property type="protein sequence ID" value="PSK85384.1"/>
    <property type="molecule type" value="Genomic_DNA"/>
</dbReference>
<gene>
    <name evidence="3" type="ORF">CLV93_101340</name>
    <name evidence="2" type="ORF">JCM18694_02490</name>
</gene>
<keyword evidence="1" id="KW-1133">Transmembrane helix</keyword>
<reference evidence="3 4" key="1">
    <citation type="submission" date="2018-03" db="EMBL/GenBank/DDBJ databases">
        <title>Genomic Encyclopedia of Archaeal and Bacterial Type Strains, Phase II (KMG-II): from individual species to whole genera.</title>
        <authorList>
            <person name="Goeker M."/>
        </authorList>
    </citation>
    <scope>NUCLEOTIDE SEQUENCE [LARGE SCALE GENOMIC DNA]</scope>
    <source>
        <strain evidence="3 4">DSM 27267</strain>
    </source>
</reference>